<proteinExistence type="predicted"/>
<dbReference type="EMBL" id="RHHM01000001">
    <property type="protein sequence ID" value="RQM39918.1"/>
    <property type="molecule type" value="Genomic_DNA"/>
</dbReference>
<reference evidence="1 2" key="1">
    <citation type="submission" date="2018-10" db="EMBL/GenBank/DDBJ databases">
        <title>Draft genome sequence for the type isolate of Erwinia psidii, agent causal of bacterial blight in guava (Psidium guajava) and wilt and die-back of Eucalyptus spp.</title>
        <authorList>
            <person name="Hermenegildo P.S."/>
            <person name="Santos S.A."/>
            <person name="Guimaraes L.M.S."/>
            <person name="Vidigal P.M.P."/>
            <person name="Pereira I.C."/>
            <person name="Badel J.L."/>
            <person name="Alfenas-Zerbini P."/>
            <person name="Ferreira M.A.S.V."/>
            <person name="Alfenas A.C."/>
        </authorList>
    </citation>
    <scope>NUCLEOTIDE SEQUENCE [LARGE SCALE GENOMIC DNA]</scope>
    <source>
        <strain evidence="1 2">IBSBF 435</strain>
    </source>
</reference>
<dbReference type="AlphaFoldDB" id="A0A3N6S2R0"/>
<dbReference type="OrthoDB" id="9554595at2"/>
<keyword evidence="2" id="KW-1185">Reference proteome</keyword>
<accession>A0A3N6S2R0</accession>
<sequence>MSSPKQEDIAALESIAQRKDIDMIPYNNIQYALIEFISSSLLNNSQKNTELNDSISTLADELLIQARAFLNNKISVQELAQLRIQTWKIYDTLEDNSAEKKMIRIVIITLYDEETAEFATYGATLFLENIFTSLLDFGDGFCQKFVRYSRWYF</sequence>
<dbReference type="Proteomes" id="UP000279457">
    <property type="component" value="Unassembled WGS sequence"/>
</dbReference>
<evidence type="ECO:0000313" key="2">
    <source>
        <dbReference type="Proteomes" id="UP000279457"/>
    </source>
</evidence>
<evidence type="ECO:0000313" key="1">
    <source>
        <dbReference type="EMBL" id="RQM39918.1"/>
    </source>
</evidence>
<dbReference type="RefSeq" id="WP_124231369.1">
    <property type="nucleotide sequence ID" value="NZ_RHHM01000001.1"/>
</dbReference>
<protein>
    <submittedName>
        <fullName evidence="1">Uncharacterized protein</fullName>
    </submittedName>
</protein>
<comment type="caution">
    <text evidence="1">The sequence shown here is derived from an EMBL/GenBank/DDBJ whole genome shotgun (WGS) entry which is preliminary data.</text>
</comment>
<organism evidence="1 2">
    <name type="scientific">Erwinia psidii</name>
    <dbReference type="NCBI Taxonomy" id="69224"/>
    <lineage>
        <taxon>Bacteria</taxon>
        <taxon>Pseudomonadati</taxon>
        <taxon>Pseudomonadota</taxon>
        <taxon>Gammaproteobacteria</taxon>
        <taxon>Enterobacterales</taxon>
        <taxon>Erwiniaceae</taxon>
        <taxon>Erwinia</taxon>
    </lineage>
</organism>
<gene>
    <name evidence="1" type="ORF">EB241_00980</name>
</gene>
<name>A0A3N6S2R0_9GAMM</name>